<feature type="non-terminal residue" evidence="1">
    <location>
        <position position="113"/>
    </location>
</feature>
<dbReference type="Proteomes" id="UP001150907">
    <property type="component" value="Unassembled WGS sequence"/>
</dbReference>
<protein>
    <submittedName>
        <fullName evidence="1">Uncharacterized protein</fullName>
    </submittedName>
</protein>
<comment type="caution">
    <text evidence="1">The sequence shown here is derived from an EMBL/GenBank/DDBJ whole genome shotgun (WGS) entry which is preliminary data.</text>
</comment>
<dbReference type="OrthoDB" id="2333384at2759"/>
<reference evidence="1" key="1">
    <citation type="submission" date="2022-07" db="EMBL/GenBank/DDBJ databases">
        <title>Phylogenomic reconstructions and comparative analyses of Kickxellomycotina fungi.</title>
        <authorList>
            <person name="Reynolds N.K."/>
            <person name="Stajich J.E."/>
            <person name="Barry K."/>
            <person name="Grigoriev I.V."/>
            <person name="Crous P."/>
            <person name="Smith M.E."/>
        </authorList>
    </citation>
    <scope>NUCLEOTIDE SEQUENCE</scope>
    <source>
        <strain evidence="1">IMI 214461</strain>
    </source>
</reference>
<keyword evidence="2" id="KW-1185">Reference proteome</keyword>
<gene>
    <name evidence="1" type="ORF">H4R26_005664</name>
</gene>
<sequence>MLFSKGRLEVILDSPDVVLCGSPRDARFAEIAGRVVLASKLPQSVSSLVVKLRPKYQNPFNPVLSLLWMSDITHTVVKDGKTDDTSVEIPHDAETGQQQWRFAMAIPGNIFET</sequence>
<evidence type="ECO:0000313" key="2">
    <source>
        <dbReference type="Proteomes" id="UP001150907"/>
    </source>
</evidence>
<proteinExistence type="predicted"/>
<name>A0A9W8BDU1_9FUNG</name>
<accession>A0A9W8BDU1</accession>
<organism evidence="1 2">
    <name type="scientific">Coemansia thaxteri</name>
    <dbReference type="NCBI Taxonomy" id="2663907"/>
    <lineage>
        <taxon>Eukaryota</taxon>
        <taxon>Fungi</taxon>
        <taxon>Fungi incertae sedis</taxon>
        <taxon>Zoopagomycota</taxon>
        <taxon>Kickxellomycotina</taxon>
        <taxon>Kickxellomycetes</taxon>
        <taxon>Kickxellales</taxon>
        <taxon>Kickxellaceae</taxon>
        <taxon>Coemansia</taxon>
    </lineage>
</organism>
<dbReference type="AlphaFoldDB" id="A0A9W8BDU1"/>
<evidence type="ECO:0000313" key="1">
    <source>
        <dbReference type="EMBL" id="KAJ1997884.1"/>
    </source>
</evidence>
<dbReference type="EMBL" id="JANBQF010001161">
    <property type="protein sequence ID" value="KAJ1997884.1"/>
    <property type="molecule type" value="Genomic_DNA"/>
</dbReference>